<reference evidence="2" key="1">
    <citation type="submission" date="2023-02" db="EMBL/GenBank/DDBJ databases">
        <title>Georgenia sp.10Sc9-8, isolated from a soil sample collected from the Taklamakan desert.</title>
        <authorList>
            <person name="Liu S."/>
        </authorList>
    </citation>
    <scope>NUCLEOTIDE SEQUENCE</scope>
    <source>
        <strain evidence="2">10Sc9-8</strain>
    </source>
</reference>
<dbReference type="PANTHER" id="PTHR11575">
    <property type="entry name" value="5'-NUCLEOTIDASE-RELATED"/>
    <property type="match status" value="1"/>
</dbReference>
<evidence type="ECO:0000313" key="2">
    <source>
        <dbReference type="EMBL" id="MDD9205164.1"/>
    </source>
</evidence>
<dbReference type="Pfam" id="PF02872">
    <property type="entry name" value="5_nucleotid_C"/>
    <property type="match status" value="1"/>
</dbReference>
<dbReference type="InterPro" id="IPR006179">
    <property type="entry name" value="5_nucleotidase/apyrase"/>
</dbReference>
<protein>
    <submittedName>
        <fullName evidence="2">5'-nucleotidase</fullName>
    </submittedName>
</protein>
<dbReference type="EMBL" id="JARACI010000311">
    <property type="protein sequence ID" value="MDD9205164.1"/>
    <property type="molecule type" value="Genomic_DNA"/>
</dbReference>
<sequence length="250" mass="26484">GDLLRSSSEQLDLVVDDEPAYPANETVADIVTAAEAAAEELGAEPLGEISADLNRAQNADGSENRGGESTIGNLIADVQLWATQDLGSDIAFMNPGGIRNDIAYAGEEGSETNTDGVVTYEEAAIVQPFANTLNTMELTGAQIVDVLEEQWQPEGASRDFLKLGVSQGFNYTYNPEAPAGERIRTVTLDGEQLDPEASYTVTVNSFLASGGDNFTTFAEGADVADSGRIDLQAFVDYLDEASPVSPDYAQ</sequence>
<dbReference type="PRINTS" id="PR01607">
    <property type="entry name" value="APYRASEFAMLY"/>
</dbReference>
<evidence type="ECO:0000259" key="1">
    <source>
        <dbReference type="Pfam" id="PF02872"/>
    </source>
</evidence>
<dbReference type="Proteomes" id="UP001165561">
    <property type="component" value="Unassembled WGS sequence"/>
</dbReference>
<feature type="non-terminal residue" evidence="2">
    <location>
        <position position="1"/>
    </location>
</feature>
<dbReference type="PANTHER" id="PTHR11575:SF24">
    <property type="entry name" value="5'-NUCLEOTIDASE"/>
    <property type="match status" value="1"/>
</dbReference>
<gene>
    <name evidence="2" type="ORF">PU560_01625</name>
</gene>
<dbReference type="InterPro" id="IPR036907">
    <property type="entry name" value="5'-Nucleotdase_C_sf"/>
</dbReference>
<feature type="non-terminal residue" evidence="2">
    <location>
        <position position="250"/>
    </location>
</feature>
<evidence type="ECO:0000313" key="3">
    <source>
        <dbReference type="Proteomes" id="UP001165561"/>
    </source>
</evidence>
<dbReference type="InterPro" id="IPR008334">
    <property type="entry name" value="5'-Nucleotdase_C"/>
</dbReference>
<feature type="domain" description="5'-Nucleotidase C-terminal" evidence="1">
    <location>
        <begin position="56"/>
        <end position="219"/>
    </location>
</feature>
<organism evidence="2 3">
    <name type="scientific">Georgenia halotolerans</name>
    <dbReference type="NCBI Taxonomy" id="3028317"/>
    <lineage>
        <taxon>Bacteria</taxon>
        <taxon>Bacillati</taxon>
        <taxon>Actinomycetota</taxon>
        <taxon>Actinomycetes</taxon>
        <taxon>Micrococcales</taxon>
        <taxon>Bogoriellaceae</taxon>
        <taxon>Georgenia</taxon>
    </lineage>
</organism>
<accession>A0ABT5TV70</accession>
<comment type="caution">
    <text evidence="2">The sequence shown here is derived from an EMBL/GenBank/DDBJ whole genome shotgun (WGS) entry which is preliminary data.</text>
</comment>
<proteinExistence type="predicted"/>
<dbReference type="SUPFAM" id="SSF55816">
    <property type="entry name" value="5'-nucleotidase (syn. UDP-sugar hydrolase), C-terminal domain"/>
    <property type="match status" value="1"/>
</dbReference>
<keyword evidence="3" id="KW-1185">Reference proteome</keyword>
<dbReference type="Gene3D" id="3.90.780.10">
    <property type="entry name" value="5'-Nucleotidase, C-terminal domain"/>
    <property type="match status" value="1"/>
</dbReference>
<name>A0ABT5TV70_9MICO</name>